<feature type="transmembrane region" description="Helical" evidence="1">
    <location>
        <begin position="308"/>
        <end position="336"/>
    </location>
</feature>
<keyword evidence="1" id="KW-0812">Transmembrane</keyword>
<feature type="transmembrane region" description="Helical" evidence="1">
    <location>
        <begin position="92"/>
        <end position="114"/>
    </location>
</feature>
<dbReference type="Pfam" id="PF25853">
    <property type="entry name" value="DUF6311_C"/>
    <property type="match status" value="1"/>
</dbReference>
<evidence type="ECO:0000259" key="3">
    <source>
        <dbReference type="Pfam" id="PF25853"/>
    </source>
</evidence>
<feature type="transmembrane region" description="Helical" evidence="1">
    <location>
        <begin position="121"/>
        <end position="140"/>
    </location>
</feature>
<proteinExistence type="predicted"/>
<protein>
    <recommendedName>
        <fullName evidence="6">Glycosyltransferase RgtA/B/C/D-like domain-containing protein</fullName>
    </recommendedName>
</protein>
<accession>A0A8J3GKR6</accession>
<dbReference type="Pfam" id="PF19830">
    <property type="entry name" value="DUF6311"/>
    <property type="match status" value="1"/>
</dbReference>
<feature type="domain" description="DUF6311" evidence="2">
    <location>
        <begin position="8"/>
        <end position="395"/>
    </location>
</feature>
<evidence type="ECO:0000313" key="4">
    <source>
        <dbReference type="EMBL" id="GHD08709.1"/>
    </source>
</evidence>
<name>A0A8J3GKR6_9HYPH</name>
<feature type="transmembrane region" description="Helical" evidence="1">
    <location>
        <begin position="175"/>
        <end position="204"/>
    </location>
</feature>
<keyword evidence="5" id="KW-1185">Reference proteome</keyword>
<evidence type="ECO:0008006" key="6">
    <source>
        <dbReference type="Google" id="ProtNLM"/>
    </source>
</evidence>
<dbReference type="EMBL" id="BMZQ01000001">
    <property type="protein sequence ID" value="GHD08709.1"/>
    <property type="molecule type" value="Genomic_DNA"/>
</dbReference>
<keyword evidence="1" id="KW-1133">Transmembrane helix</keyword>
<dbReference type="InterPro" id="IPR046278">
    <property type="entry name" value="DUF6311"/>
</dbReference>
<evidence type="ECO:0000259" key="2">
    <source>
        <dbReference type="Pfam" id="PF19830"/>
    </source>
</evidence>
<keyword evidence="1" id="KW-0472">Membrane</keyword>
<comment type="caution">
    <text evidence="4">The sequence shown here is derived from an EMBL/GenBank/DDBJ whole genome shotgun (WGS) entry which is preliminary data.</text>
</comment>
<feature type="domain" description="DUF6311" evidence="3">
    <location>
        <begin position="417"/>
        <end position="501"/>
    </location>
</feature>
<dbReference type="InterPro" id="IPR058671">
    <property type="entry name" value="DUF6311_C"/>
</dbReference>
<sequence length="543" mass="59163">MAYGLAILIGLLFFAALFPLSFLLGQGAYFEQADAAQHVSGWLLFAADRWRLPLLLTQRVDSPTGVPIFLTDSIPLVALLLKPFYGLLPDGFHYFGIWHLIIRIGQAVGGVYLIRGLGCRSLFAALAAALFFLCWPANLFRLGHTALATHALLLVALAFYVRARLYGWRTSRTHLAFAVLDATALLTHPYLGIVVLAVHVAFAIDRAWLERKPLEGLGYLAATSGGLALLLWPLGYFANTIRSSGGFAHYSMNLLSPLCGSDFAPCTLMDATGGQYEGMNALGLGTFVLLPFALFVSRRRLLPMIGSAPGLMLVMLGLTAYALSNIIWFGPAIVGHYKVPHLLIPLIDIFRVSGRFFWLVGYGILAFGLAALLLEKRTWAKLLILAALIVQWADTTSFRNAIREQTSAPALYDFEDWKTAFPDLRHIDIYPAYRCDTSIPDAPYAFLQLLAARVGATINTSYVARPSSRCGAGDRGGTGRLPADNLFVALNGETTHRPALISKAIADGLCRNVAVRDQTLLMCSNDPRVNWAALGPAVQPVLP</sequence>
<reference evidence="4" key="1">
    <citation type="journal article" date="2014" name="Int. J. Syst. Evol. Microbiol.">
        <title>Complete genome sequence of Corynebacterium casei LMG S-19264T (=DSM 44701T), isolated from a smear-ripened cheese.</title>
        <authorList>
            <consortium name="US DOE Joint Genome Institute (JGI-PGF)"/>
            <person name="Walter F."/>
            <person name="Albersmeier A."/>
            <person name="Kalinowski J."/>
            <person name="Ruckert C."/>
        </authorList>
    </citation>
    <scope>NUCLEOTIDE SEQUENCE</scope>
    <source>
        <strain evidence="4">KCTC 42249</strain>
    </source>
</reference>
<gene>
    <name evidence="4" type="ORF">GCM10016234_08510</name>
</gene>
<feature type="transmembrane region" description="Helical" evidence="1">
    <location>
        <begin position="216"/>
        <end position="238"/>
    </location>
</feature>
<reference evidence="4" key="2">
    <citation type="submission" date="2020-09" db="EMBL/GenBank/DDBJ databases">
        <authorList>
            <person name="Sun Q."/>
            <person name="Kim S."/>
        </authorList>
    </citation>
    <scope>NUCLEOTIDE SEQUENCE</scope>
    <source>
        <strain evidence="4">KCTC 42249</strain>
    </source>
</reference>
<dbReference type="Proteomes" id="UP000630142">
    <property type="component" value="Unassembled WGS sequence"/>
</dbReference>
<evidence type="ECO:0000256" key="1">
    <source>
        <dbReference type="SAM" id="Phobius"/>
    </source>
</evidence>
<feature type="transmembrane region" description="Helical" evidence="1">
    <location>
        <begin position="278"/>
        <end position="296"/>
    </location>
</feature>
<feature type="transmembrane region" description="Helical" evidence="1">
    <location>
        <begin position="356"/>
        <end position="374"/>
    </location>
</feature>
<evidence type="ECO:0000313" key="5">
    <source>
        <dbReference type="Proteomes" id="UP000630142"/>
    </source>
</evidence>
<organism evidence="4 5">
    <name type="scientific">Tianweitania populi</name>
    <dbReference type="NCBI Taxonomy" id="1607949"/>
    <lineage>
        <taxon>Bacteria</taxon>
        <taxon>Pseudomonadati</taxon>
        <taxon>Pseudomonadota</taxon>
        <taxon>Alphaproteobacteria</taxon>
        <taxon>Hyphomicrobiales</taxon>
        <taxon>Phyllobacteriaceae</taxon>
        <taxon>Tianweitania</taxon>
    </lineage>
</organism>
<dbReference type="AlphaFoldDB" id="A0A8J3GKR6"/>